<evidence type="ECO:0000313" key="3">
    <source>
        <dbReference type="Proteomes" id="UP000092544"/>
    </source>
</evidence>
<proteinExistence type="inferred from homology"/>
<dbReference type="AlphaFoldDB" id="A0A1A8TK84"/>
<evidence type="ECO:0000256" key="1">
    <source>
        <dbReference type="HAMAP-Rule" id="MF_01187"/>
    </source>
</evidence>
<dbReference type="RefSeq" id="WP_067017837.1">
    <property type="nucleotide sequence ID" value="NZ_FLOB01000007.1"/>
</dbReference>
<reference evidence="2 3" key="1">
    <citation type="submission" date="2016-06" db="EMBL/GenBank/DDBJ databases">
        <authorList>
            <person name="Kjaerup R.B."/>
            <person name="Dalgaard T.S."/>
            <person name="Juul-Madsen H.R."/>
        </authorList>
    </citation>
    <scope>NUCLEOTIDE SEQUENCE [LARGE SCALE GENOMIC DNA]</scope>
    <source>
        <strain evidence="2 3">CECT 8886</strain>
    </source>
</reference>
<accession>A0A1A8TK84</accession>
<dbReference type="STRING" id="1792290.MSP8886_03007"/>
<keyword evidence="3" id="KW-1185">Reference proteome</keyword>
<gene>
    <name evidence="2" type="ORF">MSP8886_03007</name>
</gene>
<evidence type="ECO:0000313" key="2">
    <source>
        <dbReference type="EMBL" id="SBS34240.1"/>
    </source>
</evidence>
<dbReference type="EMBL" id="FLOB01000007">
    <property type="protein sequence ID" value="SBS34240.1"/>
    <property type="molecule type" value="Genomic_DNA"/>
</dbReference>
<protein>
    <recommendedName>
        <fullName evidence="1">UPF0434 protein MSP8886_03007</fullName>
    </recommendedName>
</protein>
<dbReference type="Proteomes" id="UP000092544">
    <property type="component" value="Unassembled WGS sequence"/>
</dbReference>
<dbReference type="InterPro" id="IPR005651">
    <property type="entry name" value="Trm112-like"/>
</dbReference>
<comment type="similarity">
    <text evidence="1">Belongs to the UPF0434 family.</text>
</comment>
<dbReference type="SUPFAM" id="SSF158997">
    <property type="entry name" value="Trm112p-like"/>
    <property type="match status" value="1"/>
</dbReference>
<organism evidence="2 3">
    <name type="scientific">Marinomonas spartinae</name>
    <dbReference type="NCBI Taxonomy" id="1792290"/>
    <lineage>
        <taxon>Bacteria</taxon>
        <taxon>Pseudomonadati</taxon>
        <taxon>Pseudomonadota</taxon>
        <taxon>Gammaproteobacteria</taxon>
        <taxon>Oceanospirillales</taxon>
        <taxon>Oceanospirillaceae</taxon>
        <taxon>Marinomonas</taxon>
    </lineage>
</organism>
<dbReference type="GO" id="GO:0005829">
    <property type="term" value="C:cytosol"/>
    <property type="evidence" value="ECO:0007669"/>
    <property type="project" value="TreeGrafter"/>
</dbReference>
<name>A0A1A8TK84_9GAMM</name>
<dbReference type="HAMAP" id="MF_01187">
    <property type="entry name" value="UPF0434"/>
    <property type="match status" value="1"/>
</dbReference>
<dbReference type="Pfam" id="PF03966">
    <property type="entry name" value="Trm112p"/>
    <property type="match status" value="1"/>
</dbReference>
<dbReference type="FunFam" id="2.20.25.10:FF:000002">
    <property type="entry name" value="UPF0434 protein YcaR"/>
    <property type="match status" value="1"/>
</dbReference>
<dbReference type="PANTHER" id="PTHR33505:SF4">
    <property type="entry name" value="PROTEIN PREY, MITOCHONDRIAL"/>
    <property type="match status" value="1"/>
</dbReference>
<dbReference type="OrthoDB" id="9812205at2"/>
<sequence length="65" mass="7076">MNKVLLDILVCPVTKTPLTLSKDGSELISKVGGMAYPIRDDIPVLLESEARTLTTDERLESSSSK</sequence>
<dbReference type="Gene3D" id="2.20.25.10">
    <property type="match status" value="1"/>
</dbReference>
<dbReference type="PANTHER" id="PTHR33505">
    <property type="entry name" value="ZGC:162634"/>
    <property type="match status" value="1"/>
</dbReference>